<dbReference type="AlphaFoldDB" id="A0A7C9PP75"/>
<dbReference type="EMBL" id="JAAGWZ010000004">
    <property type="protein sequence ID" value="NEM92145.1"/>
    <property type="molecule type" value="Genomic_DNA"/>
</dbReference>
<feature type="binding site" evidence="7">
    <location>
        <position position="51"/>
    </location>
    <ligand>
        <name>substrate</name>
    </ligand>
</feature>
<dbReference type="InterPro" id="IPR016840">
    <property type="entry name" value="Glyco_hydro_43_endo_a_Ara-ase"/>
</dbReference>
<dbReference type="Proteomes" id="UP000479756">
    <property type="component" value="Unassembled WGS sequence"/>
</dbReference>
<reference evidence="9 10" key="1">
    <citation type="journal article" date="2014" name="Int. J. Syst. Evol. Microbiol.">
        <title>Description of Galbitalea soli gen. nov., sp. nov., and Frondihabitans sucicola sp. nov.</title>
        <authorList>
            <person name="Kim S.J."/>
            <person name="Lim J.M."/>
            <person name="Ahn J.H."/>
            <person name="Weon H.Y."/>
            <person name="Hamada M."/>
            <person name="Suzuki K."/>
            <person name="Ahn T.Y."/>
            <person name="Kwon S.W."/>
        </authorList>
    </citation>
    <scope>NUCLEOTIDE SEQUENCE [LARGE SCALE GENOMIC DNA]</scope>
    <source>
        <strain evidence="9 10">NBRC 108727</strain>
    </source>
</reference>
<comment type="similarity">
    <text evidence="2 5">Belongs to the glycosyl hydrolase 43 family.</text>
</comment>
<proteinExistence type="inferred from homology"/>
<gene>
    <name evidence="9" type="ORF">G3T37_12350</name>
</gene>
<evidence type="ECO:0000313" key="9">
    <source>
        <dbReference type="EMBL" id="NEM92145.1"/>
    </source>
</evidence>
<evidence type="ECO:0000256" key="1">
    <source>
        <dbReference type="ARBA" id="ARBA00004834"/>
    </source>
</evidence>
<dbReference type="InterPro" id="IPR050727">
    <property type="entry name" value="GH43_arabinanases"/>
</dbReference>
<feature type="binding site" evidence="7">
    <location>
        <begin position="173"/>
        <end position="176"/>
    </location>
    <ligand>
        <name>substrate</name>
    </ligand>
</feature>
<dbReference type="InterPro" id="IPR006710">
    <property type="entry name" value="Glyco_hydro_43"/>
</dbReference>
<keyword evidence="3 5" id="KW-0378">Hydrolase</keyword>
<sequence length="339" mass="36601">MRGPSRRVTVVVTAIALLVVAVIAVVILVVRAAPRAPMRPLALSGDIAAHDPAIVVGSHGSPWFVFATGDDSHDGTIQIRESPDGHHWRFVGTVFDQKPAWLVDAVPGVGALWAPDVHRHGDTWYLYYAASTFGSNHSVIALATNTTLDPSAPGYRWVDRGPVIASETGGDFNAIDPNVVEDAAGHPWLAFGSFWSGIRMVRVRYPSGLRADAATPLRLANRGTAEDAIEAAFVVRHGGWYYLFASFDHCCQGVSSTYNIDVGRSRSVTGPYLDEAGHPMLDGGGTRLLASAGRYIGPGGESYSQGYLAYHYYDGAANGRFALGIRRVDWQDDGWPRLR</sequence>
<feature type="active site" description="Proton donor" evidence="6">
    <location>
        <position position="230"/>
    </location>
</feature>
<comment type="pathway">
    <text evidence="1 5">Glycan metabolism; L-arabinan degradation.</text>
</comment>
<feature type="active site" description="Proton acceptor" evidence="6">
    <location>
        <position position="51"/>
    </location>
</feature>
<evidence type="ECO:0000256" key="7">
    <source>
        <dbReference type="PIRSR" id="PIRSR026534-2"/>
    </source>
</evidence>
<keyword evidence="10" id="KW-1185">Reference proteome</keyword>
<dbReference type="UniPathway" id="UPA00667"/>
<comment type="caution">
    <text evidence="9">The sequence shown here is derived from an EMBL/GenBank/DDBJ whole genome shotgun (WGS) entry which is preliminary data.</text>
</comment>
<evidence type="ECO:0000256" key="6">
    <source>
        <dbReference type="PIRSR" id="PIRSR026534-1"/>
    </source>
</evidence>
<dbReference type="Pfam" id="PF04616">
    <property type="entry name" value="Glyco_hydro_43"/>
    <property type="match status" value="1"/>
</dbReference>
<feature type="binding site" evidence="7">
    <location>
        <begin position="193"/>
        <end position="195"/>
    </location>
    <ligand>
        <name>substrate</name>
    </ligand>
</feature>
<dbReference type="PIRSF" id="PIRSF026534">
    <property type="entry name" value="Endo_alpha-L-arabinosidase"/>
    <property type="match status" value="1"/>
</dbReference>
<feature type="binding site" evidence="7">
    <location>
        <position position="134"/>
    </location>
    <ligand>
        <name>substrate</name>
    </ligand>
</feature>
<evidence type="ECO:0000256" key="8">
    <source>
        <dbReference type="PIRSR" id="PIRSR606710-2"/>
    </source>
</evidence>
<evidence type="ECO:0000256" key="5">
    <source>
        <dbReference type="PIRNR" id="PIRNR026534"/>
    </source>
</evidence>
<dbReference type="InterPro" id="IPR023296">
    <property type="entry name" value="Glyco_hydro_beta-prop_sf"/>
</dbReference>
<evidence type="ECO:0000256" key="2">
    <source>
        <dbReference type="ARBA" id="ARBA00009865"/>
    </source>
</evidence>
<feature type="site" description="Important for catalytic activity, responsible for pKa modulation of the active site Glu and correct orientation of both the proton donor and substrate" evidence="8">
    <location>
        <position position="176"/>
    </location>
</feature>
<dbReference type="Gene3D" id="2.115.10.20">
    <property type="entry name" value="Glycosyl hydrolase domain, family 43"/>
    <property type="match status" value="1"/>
</dbReference>
<dbReference type="GO" id="GO:0046558">
    <property type="term" value="F:arabinan endo-1,5-alpha-L-arabinosidase activity"/>
    <property type="evidence" value="ECO:0007669"/>
    <property type="project" value="InterPro"/>
</dbReference>
<dbReference type="GO" id="GO:0031222">
    <property type="term" value="P:arabinan catabolic process"/>
    <property type="evidence" value="ECO:0007669"/>
    <property type="project" value="UniProtKB-UniPathway"/>
</dbReference>
<dbReference type="RefSeq" id="WP_163474207.1">
    <property type="nucleotide sequence ID" value="NZ_JAAGWZ010000004.1"/>
</dbReference>
<dbReference type="PANTHER" id="PTHR43301">
    <property type="entry name" value="ARABINAN ENDO-1,5-ALPHA-L-ARABINOSIDASE"/>
    <property type="match status" value="1"/>
</dbReference>
<evidence type="ECO:0000256" key="3">
    <source>
        <dbReference type="ARBA" id="ARBA00022801"/>
    </source>
</evidence>
<protein>
    <submittedName>
        <fullName evidence="9">Arabinan endo-1,5-alpha-L-arabinosidase</fullName>
    </submittedName>
</protein>
<evidence type="ECO:0000256" key="4">
    <source>
        <dbReference type="ARBA" id="ARBA00023295"/>
    </source>
</evidence>
<dbReference type="PANTHER" id="PTHR43301:SF3">
    <property type="entry name" value="ARABINAN ENDO-1,5-ALPHA-L-ARABINOSIDASE A-RELATED"/>
    <property type="match status" value="1"/>
</dbReference>
<organism evidence="9 10">
    <name type="scientific">Galbitalea soli</name>
    <dbReference type="NCBI Taxonomy" id="1268042"/>
    <lineage>
        <taxon>Bacteria</taxon>
        <taxon>Bacillati</taxon>
        <taxon>Actinomycetota</taxon>
        <taxon>Actinomycetes</taxon>
        <taxon>Micrococcales</taxon>
        <taxon>Microbacteriaceae</taxon>
        <taxon>Galbitalea</taxon>
    </lineage>
</organism>
<name>A0A7C9PP75_9MICO</name>
<keyword evidence="4 5" id="KW-0326">Glycosidase</keyword>
<evidence type="ECO:0000313" key="10">
    <source>
        <dbReference type="Proteomes" id="UP000479756"/>
    </source>
</evidence>
<dbReference type="SUPFAM" id="SSF75005">
    <property type="entry name" value="Arabinanase/levansucrase/invertase"/>
    <property type="match status" value="1"/>
</dbReference>
<accession>A0A7C9PP75</accession>
<dbReference type="CDD" id="cd08998">
    <property type="entry name" value="GH43_Arb43a-like"/>
    <property type="match status" value="1"/>
</dbReference>